<dbReference type="Gene3D" id="3.40.50.1820">
    <property type="entry name" value="alpha/beta hydrolase"/>
    <property type="match status" value="1"/>
</dbReference>
<name>A0A1J9P6M9_9EURO</name>
<accession>A0A1J9P6M9</accession>
<feature type="region of interest" description="Disordered" evidence="1">
    <location>
        <begin position="1"/>
        <end position="25"/>
    </location>
</feature>
<evidence type="ECO:0000313" key="3">
    <source>
        <dbReference type="Proteomes" id="UP000182235"/>
    </source>
</evidence>
<dbReference type="EMBL" id="LGRN01000531">
    <property type="protein sequence ID" value="OJD11546.1"/>
    <property type="molecule type" value="Genomic_DNA"/>
</dbReference>
<organism evidence="2 3">
    <name type="scientific">Emergomyces pasteurianus Ep9510</name>
    <dbReference type="NCBI Taxonomy" id="1447872"/>
    <lineage>
        <taxon>Eukaryota</taxon>
        <taxon>Fungi</taxon>
        <taxon>Dikarya</taxon>
        <taxon>Ascomycota</taxon>
        <taxon>Pezizomycotina</taxon>
        <taxon>Eurotiomycetes</taxon>
        <taxon>Eurotiomycetidae</taxon>
        <taxon>Onygenales</taxon>
        <taxon>Ajellomycetaceae</taxon>
        <taxon>Emergomyces</taxon>
    </lineage>
</organism>
<evidence type="ECO:0008006" key="4">
    <source>
        <dbReference type="Google" id="ProtNLM"/>
    </source>
</evidence>
<keyword evidence="3" id="KW-1185">Reference proteome</keyword>
<comment type="caution">
    <text evidence="2">The sequence shown here is derived from an EMBL/GenBank/DDBJ whole genome shotgun (WGS) entry which is preliminary data.</text>
</comment>
<protein>
    <recommendedName>
        <fullName evidence="4">Phospholipase/carboxylesterase/thioesterase domain-containing protein</fullName>
    </recommendedName>
</protein>
<dbReference type="AlphaFoldDB" id="A0A1J9P6M9"/>
<proteinExistence type="predicted"/>
<evidence type="ECO:0000313" key="2">
    <source>
        <dbReference type="EMBL" id="OJD11546.1"/>
    </source>
</evidence>
<feature type="compositionally biased region" description="Gly residues" evidence="1">
    <location>
        <begin position="1"/>
        <end position="10"/>
    </location>
</feature>
<dbReference type="STRING" id="1447872.A0A1J9P6M9"/>
<dbReference type="Proteomes" id="UP000182235">
    <property type="component" value="Unassembled WGS sequence"/>
</dbReference>
<gene>
    <name evidence="2" type="ORF">AJ78_07706</name>
</gene>
<dbReference type="SUPFAM" id="SSF53474">
    <property type="entry name" value="alpha/beta-Hydrolases"/>
    <property type="match status" value="1"/>
</dbReference>
<evidence type="ECO:0000256" key="1">
    <source>
        <dbReference type="SAM" id="MobiDB-lite"/>
    </source>
</evidence>
<reference evidence="2 3" key="1">
    <citation type="submission" date="2015-07" db="EMBL/GenBank/DDBJ databases">
        <title>Emmonsia species relationships and genome sequence.</title>
        <authorList>
            <consortium name="The Broad Institute Genomics Platform"/>
            <person name="Cuomo C.A."/>
            <person name="Munoz J.F."/>
            <person name="Imamovic A."/>
            <person name="Priest M.E."/>
            <person name="Young S."/>
            <person name="Clay O.K."/>
            <person name="McEwen J.G."/>
        </authorList>
    </citation>
    <scope>NUCLEOTIDE SEQUENCE [LARGE SCALE GENOMIC DNA]</scope>
    <source>
        <strain evidence="2 3">UAMH 9510</strain>
    </source>
</reference>
<dbReference type="InterPro" id="IPR029058">
    <property type="entry name" value="AB_hydrolase_fold"/>
</dbReference>
<dbReference type="VEuPathDB" id="FungiDB:AJ78_07706"/>
<dbReference type="OrthoDB" id="4197538at2759"/>
<sequence length="142" mass="15954">MITEDGGVGFGDADEDRDGNGEESSPALDAINLIRDIIGLPPAKSGELPQLYTPIFLSHGTADEKVSINLVRDMASLLAQKLGIDVTWKEYKDCRHWYKVPEEIDDVLLFLLEKVGMPVQLREEEERSCIKLVKLLFYSQEC</sequence>